<evidence type="ECO:0000256" key="2">
    <source>
        <dbReference type="ARBA" id="ARBA00037458"/>
    </source>
</evidence>
<dbReference type="GO" id="GO:0004491">
    <property type="term" value="F:methylmalonate-semialdehyde dehydrogenase (acylating, NAD) activity"/>
    <property type="evidence" value="ECO:0007669"/>
    <property type="project" value="UniProtKB-EC"/>
</dbReference>
<reference evidence="8 10" key="2">
    <citation type="submission" date="2018-11" db="EMBL/GenBank/DDBJ databases">
        <authorList>
            <consortium name="Pathogen Informatics"/>
        </authorList>
    </citation>
    <scope>NUCLEOTIDE SEQUENCE [LARGE SCALE GENOMIC DNA]</scope>
</reference>
<dbReference type="InterPro" id="IPR015590">
    <property type="entry name" value="Aldehyde_DH_dom"/>
</dbReference>
<dbReference type="PANTHER" id="PTHR43866:SF3">
    <property type="entry name" value="METHYLMALONATE-SEMIALDEHYDE DEHYDROGENASE [ACYLATING], MITOCHONDRIAL"/>
    <property type="match status" value="1"/>
</dbReference>
<accession>A0A183ECN1</accession>
<dbReference type="PANTHER" id="PTHR43866">
    <property type="entry name" value="MALONATE-SEMIALDEHYDE DEHYDROGENASE"/>
    <property type="match status" value="1"/>
</dbReference>
<protein>
    <recommendedName>
        <fullName evidence="3">Probable methylmalonate-semialdehyde/malonate-semialdehyde dehydrogenase [acylating], mitochondrial</fullName>
    </recommendedName>
    <alternativeName>
        <fullName evidence="4">Malonate-semialdehyde dehydrogenase [acylating]</fullName>
    </alternativeName>
</protein>
<evidence type="ECO:0000313" key="10">
    <source>
        <dbReference type="Proteomes" id="UP000271098"/>
    </source>
</evidence>
<dbReference type="OrthoDB" id="5828308at2759"/>
<dbReference type="Proteomes" id="UP000271098">
    <property type="component" value="Unassembled WGS sequence"/>
</dbReference>
<dbReference type="AlphaFoldDB" id="A0A183ECN1"/>
<gene>
    <name evidence="8" type="ORF">GPUH_LOCUS18723</name>
    <name evidence="9" type="ORF">GPUH_LOCUS24239</name>
</gene>
<keyword evidence="10" id="KW-1185">Reference proteome</keyword>
<sequence>MVEEACAATKLLMGENLHGLAMDTDTKSMRQPLGVCGCISPFNFPAMCSLWSLPLALVAGNTLVHKPSELDPSVILMIAELTKEAGIPDGCYNVFHGQHDCVNFICDNPDIRAISFVGGNQAVS</sequence>
<dbReference type="SUPFAM" id="SSF53720">
    <property type="entry name" value="ALDH-like"/>
    <property type="match status" value="1"/>
</dbReference>
<dbReference type="InterPro" id="IPR010061">
    <property type="entry name" value="MeMal-semiAld_DH"/>
</dbReference>
<evidence type="ECO:0000313" key="11">
    <source>
        <dbReference type="WBParaSite" id="GPUH_0001874701-mRNA-1"/>
    </source>
</evidence>
<evidence type="ECO:0000313" key="9">
    <source>
        <dbReference type="EMBL" id="VDN42581.1"/>
    </source>
</evidence>
<dbReference type="GO" id="GO:0006574">
    <property type="term" value="P:L-valine catabolic process"/>
    <property type="evidence" value="ECO:0007669"/>
    <property type="project" value="TreeGrafter"/>
</dbReference>
<comment type="catalytic activity">
    <reaction evidence="6">
        <text>3-oxopropanoate + NAD(+) + CoA + H2O = hydrogencarbonate + acetyl-CoA + NADH + H(+)</text>
        <dbReference type="Rhea" id="RHEA:76615"/>
        <dbReference type="ChEBI" id="CHEBI:15377"/>
        <dbReference type="ChEBI" id="CHEBI:15378"/>
        <dbReference type="ChEBI" id="CHEBI:17544"/>
        <dbReference type="ChEBI" id="CHEBI:33190"/>
        <dbReference type="ChEBI" id="CHEBI:57287"/>
        <dbReference type="ChEBI" id="CHEBI:57288"/>
        <dbReference type="ChEBI" id="CHEBI:57540"/>
        <dbReference type="ChEBI" id="CHEBI:57945"/>
        <dbReference type="EC" id="1.2.1.27"/>
    </reaction>
    <physiologicalReaction direction="left-to-right" evidence="6">
        <dbReference type="Rhea" id="RHEA:76616"/>
    </physiologicalReaction>
</comment>
<dbReference type="Pfam" id="PF00171">
    <property type="entry name" value="Aldedh"/>
    <property type="match status" value="1"/>
</dbReference>
<evidence type="ECO:0000256" key="5">
    <source>
        <dbReference type="ARBA" id="ARBA00047644"/>
    </source>
</evidence>
<dbReference type="WBParaSite" id="GPUH_0001874701-mRNA-1">
    <property type="protein sequence ID" value="GPUH_0001874701-mRNA-1"/>
    <property type="gene ID" value="GPUH_0001874701"/>
</dbReference>
<evidence type="ECO:0000256" key="1">
    <source>
        <dbReference type="ARBA" id="ARBA00009986"/>
    </source>
</evidence>
<dbReference type="EMBL" id="UYRT01100511">
    <property type="protein sequence ID" value="VDN42581.1"/>
    <property type="molecule type" value="Genomic_DNA"/>
</dbReference>
<dbReference type="InterPro" id="IPR016162">
    <property type="entry name" value="Ald_DH_N"/>
</dbReference>
<comment type="function">
    <text evidence="2">Probable malonate and methylmalonate semialdehyde dehydrogenase involved in the catabolism of valine, thymine, and compounds catabolized by way of beta-alanine, including uracil and cytidine.</text>
</comment>
<reference evidence="11 12" key="1">
    <citation type="submission" date="2016-06" db="UniProtKB">
        <authorList>
            <consortium name="WormBaseParasite"/>
        </authorList>
    </citation>
    <scope>IDENTIFICATION</scope>
</reference>
<name>A0A183ECN1_9BILA</name>
<organism evidence="11">
    <name type="scientific">Gongylonema pulchrum</name>
    <dbReference type="NCBI Taxonomy" id="637853"/>
    <lineage>
        <taxon>Eukaryota</taxon>
        <taxon>Metazoa</taxon>
        <taxon>Ecdysozoa</taxon>
        <taxon>Nematoda</taxon>
        <taxon>Chromadorea</taxon>
        <taxon>Rhabditida</taxon>
        <taxon>Spirurina</taxon>
        <taxon>Spiruromorpha</taxon>
        <taxon>Spiruroidea</taxon>
        <taxon>Gongylonematidae</taxon>
        <taxon>Gongylonema</taxon>
    </lineage>
</organism>
<proteinExistence type="inferred from homology"/>
<comment type="catalytic activity">
    <reaction evidence="5">
        <text>2-methyl-3-oxopropanoate + NAD(+) + CoA + H2O = propanoyl-CoA + hydrogencarbonate + NADH + H(+)</text>
        <dbReference type="Rhea" id="RHEA:20804"/>
        <dbReference type="ChEBI" id="CHEBI:15377"/>
        <dbReference type="ChEBI" id="CHEBI:15378"/>
        <dbReference type="ChEBI" id="CHEBI:17544"/>
        <dbReference type="ChEBI" id="CHEBI:57287"/>
        <dbReference type="ChEBI" id="CHEBI:57392"/>
        <dbReference type="ChEBI" id="CHEBI:57540"/>
        <dbReference type="ChEBI" id="CHEBI:57700"/>
        <dbReference type="ChEBI" id="CHEBI:57945"/>
        <dbReference type="EC" id="1.2.1.27"/>
    </reaction>
    <physiologicalReaction direction="left-to-right" evidence="5">
        <dbReference type="Rhea" id="RHEA:20805"/>
    </physiologicalReaction>
</comment>
<evidence type="ECO:0000256" key="4">
    <source>
        <dbReference type="ARBA" id="ARBA00042419"/>
    </source>
</evidence>
<dbReference type="WBParaSite" id="GPUH_0002427101-mRNA-1">
    <property type="protein sequence ID" value="GPUH_0002427101-mRNA-1"/>
    <property type="gene ID" value="GPUH_0002427101"/>
</dbReference>
<evidence type="ECO:0000256" key="3">
    <source>
        <dbReference type="ARBA" id="ARBA00039517"/>
    </source>
</evidence>
<evidence type="ECO:0000313" key="12">
    <source>
        <dbReference type="WBParaSite" id="GPUH_0002427101-mRNA-1"/>
    </source>
</evidence>
<evidence type="ECO:0000259" key="7">
    <source>
        <dbReference type="Pfam" id="PF00171"/>
    </source>
</evidence>
<evidence type="ECO:0000256" key="6">
    <source>
        <dbReference type="ARBA" id="ARBA00048821"/>
    </source>
</evidence>
<dbReference type="GO" id="GO:0006210">
    <property type="term" value="P:thymine catabolic process"/>
    <property type="evidence" value="ECO:0007669"/>
    <property type="project" value="TreeGrafter"/>
</dbReference>
<dbReference type="InterPro" id="IPR016161">
    <property type="entry name" value="Ald_DH/histidinol_DH"/>
</dbReference>
<evidence type="ECO:0000313" key="8">
    <source>
        <dbReference type="EMBL" id="VDN32336.1"/>
    </source>
</evidence>
<dbReference type="Gene3D" id="3.40.605.10">
    <property type="entry name" value="Aldehyde Dehydrogenase, Chain A, domain 1"/>
    <property type="match status" value="1"/>
</dbReference>
<feature type="domain" description="Aldehyde dehydrogenase" evidence="7">
    <location>
        <begin position="3"/>
        <end position="121"/>
    </location>
</feature>
<dbReference type="EMBL" id="UYRT01087240">
    <property type="protein sequence ID" value="VDN32336.1"/>
    <property type="molecule type" value="Genomic_DNA"/>
</dbReference>
<dbReference type="GO" id="GO:0005739">
    <property type="term" value="C:mitochondrion"/>
    <property type="evidence" value="ECO:0007669"/>
    <property type="project" value="TreeGrafter"/>
</dbReference>
<comment type="similarity">
    <text evidence="1">Belongs to the aldehyde dehydrogenase family.</text>
</comment>